<protein>
    <recommendedName>
        <fullName evidence="5">Peptidase M15A C-terminal domain-containing protein</fullName>
    </recommendedName>
</protein>
<organism evidence="3 4">
    <name type="scientific">Sphingomonas limnosediminicola</name>
    <dbReference type="NCBI Taxonomy" id="940133"/>
    <lineage>
        <taxon>Bacteria</taxon>
        <taxon>Pseudomonadati</taxon>
        <taxon>Pseudomonadota</taxon>
        <taxon>Alphaproteobacteria</taxon>
        <taxon>Sphingomonadales</taxon>
        <taxon>Sphingomonadaceae</taxon>
        <taxon>Sphingomonas</taxon>
    </lineage>
</organism>
<accession>A0ABP7LL59</accession>
<comment type="caution">
    <text evidence="3">The sequence shown here is derived from an EMBL/GenBank/DDBJ whole genome shotgun (WGS) entry which is preliminary data.</text>
</comment>
<evidence type="ECO:0000313" key="3">
    <source>
        <dbReference type="EMBL" id="GAA3903232.1"/>
    </source>
</evidence>
<keyword evidence="2" id="KW-0732">Signal</keyword>
<keyword evidence="4" id="KW-1185">Reference proteome</keyword>
<feature type="chain" id="PRO_5046570930" description="Peptidase M15A C-terminal domain-containing protein" evidence="2">
    <location>
        <begin position="18"/>
        <end position="254"/>
    </location>
</feature>
<dbReference type="EMBL" id="BAABBM010000001">
    <property type="protein sequence ID" value="GAA3903232.1"/>
    <property type="molecule type" value="Genomic_DNA"/>
</dbReference>
<evidence type="ECO:0000256" key="1">
    <source>
        <dbReference type="SAM" id="MobiDB-lite"/>
    </source>
</evidence>
<dbReference type="InterPro" id="IPR009045">
    <property type="entry name" value="Zn_M74/Hedgehog-like"/>
</dbReference>
<feature type="region of interest" description="Disordered" evidence="1">
    <location>
        <begin position="227"/>
        <end position="254"/>
    </location>
</feature>
<dbReference type="Proteomes" id="UP001500827">
    <property type="component" value="Unassembled WGS sequence"/>
</dbReference>
<evidence type="ECO:0000256" key="2">
    <source>
        <dbReference type="SAM" id="SignalP"/>
    </source>
</evidence>
<dbReference type="Gene3D" id="3.30.1380.10">
    <property type="match status" value="1"/>
</dbReference>
<gene>
    <name evidence="3" type="ORF">GCM10022276_22380</name>
</gene>
<dbReference type="SUPFAM" id="SSF55166">
    <property type="entry name" value="Hedgehog/DD-peptidase"/>
    <property type="match status" value="1"/>
</dbReference>
<sequence>MRQFALLLLAAASVAGAQPPTWVPGMPWAPTEPYITIGQDEAGYRNWFLASPAHATYVKAFNNYLATYGVSGIVPTWQLLRTASDWQKCGTAAFEVPPSEDWPNIVQTLRYVRDKVIPAVGPVEPVSVYRSPMLNKCAGGAQESAHRFMQAVDMVPLNPITRDMLISKLCAVHATNGQPYGVGLGFYVGLRFHVDSRKFRTWGQKDDGSIACARSFEMVHAKDPVTAAFPNGVPPPADPLAPPPAPALQQPPKS</sequence>
<proteinExistence type="predicted"/>
<name>A0ABP7LL59_9SPHN</name>
<evidence type="ECO:0008006" key="5">
    <source>
        <dbReference type="Google" id="ProtNLM"/>
    </source>
</evidence>
<feature type="signal peptide" evidence="2">
    <location>
        <begin position="1"/>
        <end position="17"/>
    </location>
</feature>
<feature type="compositionally biased region" description="Pro residues" evidence="1">
    <location>
        <begin position="232"/>
        <end position="246"/>
    </location>
</feature>
<reference evidence="4" key="1">
    <citation type="journal article" date="2019" name="Int. J. Syst. Evol. Microbiol.">
        <title>The Global Catalogue of Microorganisms (GCM) 10K type strain sequencing project: providing services to taxonomists for standard genome sequencing and annotation.</title>
        <authorList>
            <consortium name="The Broad Institute Genomics Platform"/>
            <consortium name="The Broad Institute Genome Sequencing Center for Infectious Disease"/>
            <person name="Wu L."/>
            <person name="Ma J."/>
        </authorList>
    </citation>
    <scope>NUCLEOTIDE SEQUENCE [LARGE SCALE GENOMIC DNA]</scope>
    <source>
        <strain evidence="4">JCM 17543</strain>
    </source>
</reference>
<evidence type="ECO:0000313" key="4">
    <source>
        <dbReference type="Proteomes" id="UP001500827"/>
    </source>
</evidence>
<dbReference type="RefSeq" id="WP_344699780.1">
    <property type="nucleotide sequence ID" value="NZ_BAABBM010000001.1"/>
</dbReference>